<dbReference type="InterPro" id="IPR000086">
    <property type="entry name" value="NUDIX_hydrolase_dom"/>
</dbReference>
<dbReference type="InterPro" id="IPR015797">
    <property type="entry name" value="NUDIX_hydrolase-like_dom_sf"/>
</dbReference>
<dbReference type="Pfam" id="PF00293">
    <property type="entry name" value="NUDIX"/>
    <property type="match status" value="1"/>
</dbReference>
<evidence type="ECO:0000313" key="2">
    <source>
        <dbReference type="EMBL" id="MFC5287574.1"/>
    </source>
</evidence>
<dbReference type="PANTHER" id="PTHR43222">
    <property type="entry name" value="NUDIX HYDROLASE 23"/>
    <property type="match status" value="1"/>
</dbReference>
<dbReference type="Proteomes" id="UP001596157">
    <property type="component" value="Unassembled WGS sequence"/>
</dbReference>
<evidence type="ECO:0000259" key="1">
    <source>
        <dbReference type="PROSITE" id="PS51462"/>
    </source>
</evidence>
<dbReference type="EMBL" id="JBHSKF010000004">
    <property type="protein sequence ID" value="MFC5287574.1"/>
    <property type="molecule type" value="Genomic_DNA"/>
</dbReference>
<sequence length="157" mass="16382">MPFCSACGDAVGPEWPRKCARGHVAYRNPTPVAVLLLPVDGGLLAIRRDIDPGRGKLALPGGFIEYGESWQDAAARECAEESGAVVDPAGVTLFDTVSAPDGTLLVFGLVRGATELPESAATEESTGWEVLRGPEELAFPLHTAAAARYFASATVDG</sequence>
<dbReference type="RefSeq" id="WP_378246684.1">
    <property type="nucleotide sequence ID" value="NZ_JBHSKF010000004.1"/>
</dbReference>
<comment type="caution">
    <text evidence="2">The sequence shown here is derived from an EMBL/GenBank/DDBJ whole genome shotgun (WGS) entry which is preliminary data.</text>
</comment>
<organism evidence="2 3">
    <name type="scientific">Actinokineospora guangxiensis</name>
    <dbReference type="NCBI Taxonomy" id="1490288"/>
    <lineage>
        <taxon>Bacteria</taxon>
        <taxon>Bacillati</taxon>
        <taxon>Actinomycetota</taxon>
        <taxon>Actinomycetes</taxon>
        <taxon>Pseudonocardiales</taxon>
        <taxon>Pseudonocardiaceae</taxon>
        <taxon>Actinokineospora</taxon>
    </lineage>
</organism>
<proteinExistence type="predicted"/>
<dbReference type="PANTHER" id="PTHR43222:SF12">
    <property type="entry name" value="NUDIX HYDROLASE"/>
    <property type="match status" value="1"/>
</dbReference>
<protein>
    <submittedName>
        <fullName evidence="2">NUDIX domain-containing protein</fullName>
    </submittedName>
</protein>
<dbReference type="PROSITE" id="PS51462">
    <property type="entry name" value="NUDIX"/>
    <property type="match status" value="1"/>
</dbReference>
<evidence type="ECO:0000313" key="3">
    <source>
        <dbReference type="Proteomes" id="UP001596157"/>
    </source>
</evidence>
<keyword evidence="3" id="KW-1185">Reference proteome</keyword>
<name>A0ABW0EJJ7_9PSEU</name>
<gene>
    <name evidence="2" type="ORF">ACFPM7_10980</name>
</gene>
<reference evidence="3" key="1">
    <citation type="journal article" date="2019" name="Int. J. Syst. Evol. Microbiol.">
        <title>The Global Catalogue of Microorganisms (GCM) 10K type strain sequencing project: providing services to taxonomists for standard genome sequencing and annotation.</title>
        <authorList>
            <consortium name="The Broad Institute Genomics Platform"/>
            <consortium name="The Broad Institute Genome Sequencing Center for Infectious Disease"/>
            <person name="Wu L."/>
            <person name="Ma J."/>
        </authorList>
    </citation>
    <scope>NUCLEOTIDE SEQUENCE [LARGE SCALE GENOMIC DNA]</scope>
    <source>
        <strain evidence="3">CCUG 59778</strain>
    </source>
</reference>
<feature type="domain" description="Nudix hydrolase" evidence="1">
    <location>
        <begin position="26"/>
        <end position="154"/>
    </location>
</feature>
<accession>A0ABW0EJJ7</accession>
<dbReference type="Gene3D" id="3.90.79.10">
    <property type="entry name" value="Nucleoside Triphosphate Pyrophosphohydrolase"/>
    <property type="match status" value="1"/>
</dbReference>
<dbReference type="SUPFAM" id="SSF55811">
    <property type="entry name" value="Nudix"/>
    <property type="match status" value="1"/>
</dbReference>